<dbReference type="GO" id="GO:1990404">
    <property type="term" value="F:NAD+-protein mono-ADP-ribosyltransferase activity"/>
    <property type="evidence" value="ECO:0007669"/>
    <property type="project" value="TreeGrafter"/>
</dbReference>
<keyword evidence="5" id="KW-1185">Reference proteome</keyword>
<feature type="domain" description="PARP catalytic" evidence="3">
    <location>
        <begin position="1"/>
        <end position="50"/>
    </location>
</feature>
<gene>
    <name evidence="4" type="ORF">DAT39_014193</name>
</gene>
<sequence length="50" mass="5903">QKEQMKERNGGREIDERYLFHGTDKSLIEAICEQNFDWRICGAHGLMYGK</sequence>
<dbReference type="Gene3D" id="3.90.228.10">
    <property type="match status" value="1"/>
</dbReference>
<name>A0A8J4WYC0_CLAMG</name>
<dbReference type="GO" id="GO:0005634">
    <property type="term" value="C:nucleus"/>
    <property type="evidence" value="ECO:0007669"/>
    <property type="project" value="TreeGrafter"/>
</dbReference>
<dbReference type="InterPro" id="IPR051712">
    <property type="entry name" value="ARTD-AVP"/>
</dbReference>
<evidence type="ECO:0000256" key="2">
    <source>
        <dbReference type="RuleBase" id="RU362114"/>
    </source>
</evidence>
<protein>
    <recommendedName>
        <fullName evidence="2">Poly [ADP-ribose] polymerase</fullName>
        <shortName evidence="2">PARP</shortName>
        <ecNumber evidence="2">2.4.2.-</ecNumber>
    </recommendedName>
</protein>
<feature type="non-terminal residue" evidence="4">
    <location>
        <position position="50"/>
    </location>
</feature>
<comment type="similarity">
    <text evidence="1">Belongs to the ARTD/PARP family.</text>
</comment>
<dbReference type="GO" id="GO:0003950">
    <property type="term" value="F:NAD+ poly-ADP-ribosyltransferase activity"/>
    <property type="evidence" value="ECO:0007669"/>
    <property type="project" value="UniProtKB-UniRule"/>
</dbReference>
<reference evidence="4" key="1">
    <citation type="submission" date="2020-07" db="EMBL/GenBank/DDBJ databases">
        <title>Clarias magur genome sequencing, assembly and annotation.</title>
        <authorList>
            <person name="Kushwaha B."/>
            <person name="Kumar R."/>
            <person name="Das P."/>
            <person name="Joshi C.G."/>
            <person name="Kumar D."/>
            <person name="Nagpure N.S."/>
            <person name="Pandey M."/>
            <person name="Agarwal S."/>
            <person name="Srivastava S."/>
            <person name="Singh M."/>
            <person name="Sahoo L."/>
            <person name="Jayasankar P."/>
            <person name="Meher P.K."/>
            <person name="Koringa P.G."/>
            <person name="Iquebal M.A."/>
            <person name="Das S.P."/>
            <person name="Bit A."/>
            <person name="Patnaik S."/>
            <person name="Patel N."/>
            <person name="Shah T.M."/>
            <person name="Hinsu A."/>
            <person name="Jena J.K."/>
        </authorList>
    </citation>
    <scope>NUCLEOTIDE SEQUENCE</scope>
    <source>
        <strain evidence="4">CIFAMagur01</strain>
        <tissue evidence="4">Testis</tissue>
    </source>
</reference>
<accession>A0A8J4WYC0</accession>
<dbReference type="AlphaFoldDB" id="A0A8J4WYC0"/>
<dbReference type="SUPFAM" id="SSF56399">
    <property type="entry name" value="ADP-ribosylation"/>
    <property type="match status" value="1"/>
</dbReference>
<evidence type="ECO:0000256" key="1">
    <source>
        <dbReference type="ARBA" id="ARBA00024347"/>
    </source>
</evidence>
<evidence type="ECO:0000313" key="5">
    <source>
        <dbReference type="Proteomes" id="UP000727407"/>
    </source>
</evidence>
<dbReference type="EC" id="2.4.2.-" evidence="2"/>
<keyword evidence="2" id="KW-0328">Glycosyltransferase</keyword>
<dbReference type="EMBL" id="QNUK01000292">
    <property type="protein sequence ID" value="KAF5896102.1"/>
    <property type="molecule type" value="Genomic_DNA"/>
</dbReference>
<dbReference type="PANTHER" id="PTHR45740">
    <property type="entry name" value="POLY [ADP-RIBOSE] POLYMERASE"/>
    <property type="match status" value="1"/>
</dbReference>
<dbReference type="Proteomes" id="UP000727407">
    <property type="component" value="Unassembled WGS sequence"/>
</dbReference>
<dbReference type="OrthoDB" id="6133115at2759"/>
<keyword evidence="2" id="KW-0520">NAD</keyword>
<dbReference type="InterPro" id="IPR012317">
    <property type="entry name" value="Poly(ADP-ribose)pol_cat_dom"/>
</dbReference>
<comment type="caution">
    <text evidence="4">The sequence shown here is derived from an EMBL/GenBank/DDBJ whole genome shotgun (WGS) entry which is preliminary data.</text>
</comment>
<proteinExistence type="inferred from homology"/>
<dbReference type="PANTHER" id="PTHR45740:SF6">
    <property type="entry name" value="PROTEIN MONO-ADP-RIBOSYLTRANSFERASE PARP12"/>
    <property type="match status" value="1"/>
</dbReference>
<organism evidence="4 5">
    <name type="scientific">Clarias magur</name>
    <name type="common">Asian catfish</name>
    <name type="synonym">Macropteronotus magur</name>
    <dbReference type="NCBI Taxonomy" id="1594786"/>
    <lineage>
        <taxon>Eukaryota</taxon>
        <taxon>Metazoa</taxon>
        <taxon>Chordata</taxon>
        <taxon>Craniata</taxon>
        <taxon>Vertebrata</taxon>
        <taxon>Euteleostomi</taxon>
        <taxon>Actinopterygii</taxon>
        <taxon>Neopterygii</taxon>
        <taxon>Teleostei</taxon>
        <taxon>Ostariophysi</taxon>
        <taxon>Siluriformes</taxon>
        <taxon>Clariidae</taxon>
        <taxon>Clarias</taxon>
    </lineage>
</organism>
<evidence type="ECO:0000313" key="4">
    <source>
        <dbReference type="EMBL" id="KAF5896102.1"/>
    </source>
</evidence>
<evidence type="ECO:0000259" key="3">
    <source>
        <dbReference type="PROSITE" id="PS51059"/>
    </source>
</evidence>
<feature type="non-terminal residue" evidence="4">
    <location>
        <position position="1"/>
    </location>
</feature>
<dbReference type="PROSITE" id="PS51059">
    <property type="entry name" value="PARP_CATALYTIC"/>
    <property type="match status" value="1"/>
</dbReference>
<dbReference type="Pfam" id="PF00644">
    <property type="entry name" value="PARP"/>
    <property type="match status" value="1"/>
</dbReference>
<keyword evidence="2" id="KW-0808">Transferase</keyword>